<evidence type="ECO:0000259" key="5">
    <source>
        <dbReference type="Pfam" id="PF08100"/>
    </source>
</evidence>
<organism evidence="6 7">
    <name type="scientific">Nannocystis pusilla</name>
    <dbReference type="NCBI Taxonomy" id="889268"/>
    <lineage>
        <taxon>Bacteria</taxon>
        <taxon>Pseudomonadati</taxon>
        <taxon>Myxococcota</taxon>
        <taxon>Polyangia</taxon>
        <taxon>Nannocystales</taxon>
        <taxon>Nannocystaceae</taxon>
        <taxon>Nannocystis</taxon>
    </lineage>
</organism>
<comment type="caution">
    <text evidence="6">The sequence shown here is derived from an EMBL/GenBank/DDBJ whole genome shotgun (WGS) entry which is preliminary data.</text>
</comment>
<dbReference type="InterPro" id="IPR036388">
    <property type="entry name" value="WH-like_DNA-bd_sf"/>
</dbReference>
<dbReference type="EMBL" id="JAIRAU010000052">
    <property type="protein sequence ID" value="MBZ5714864.1"/>
    <property type="molecule type" value="Genomic_DNA"/>
</dbReference>
<dbReference type="PANTHER" id="PTHR43712">
    <property type="entry name" value="PUTATIVE (AFU_ORTHOLOGUE AFUA_4G14580)-RELATED"/>
    <property type="match status" value="1"/>
</dbReference>
<dbReference type="InterPro" id="IPR029063">
    <property type="entry name" value="SAM-dependent_MTases_sf"/>
</dbReference>
<dbReference type="Pfam" id="PF00891">
    <property type="entry name" value="Methyltransf_2"/>
    <property type="match status" value="1"/>
</dbReference>
<evidence type="ECO:0000256" key="2">
    <source>
        <dbReference type="ARBA" id="ARBA00022679"/>
    </source>
</evidence>
<reference evidence="6" key="1">
    <citation type="submission" date="2021-08" db="EMBL/GenBank/DDBJ databases">
        <authorList>
            <person name="Stevens D.C."/>
        </authorList>
    </citation>
    <scope>NUCLEOTIDE SEQUENCE</scope>
    <source>
        <strain evidence="6">DSM 53165</strain>
    </source>
</reference>
<dbReference type="InterPro" id="IPR016461">
    <property type="entry name" value="COMT-like"/>
</dbReference>
<evidence type="ECO:0000256" key="3">
    <source>
        <dbReference type="ARBA" id="ARBA00022691"/>
    </source>
</evidence>
<name>A0ABS7U362_9BACT</name>
<dbReference type="SUPFAM" id="SSF46785">
    <property type="entry name" value="Winged helix' DNA-binding domain"/>
    <property type="match status" value="1"/>
</dbReference>
<keyword evidence="1" id="KW-0489">Methyltransferase</keyword>
<dbReference type="Gene3D" id="3.40.50.150">
    <property type="entry name" value="Vaccinia Virus protein VP39"/>
    <property type="match status" value="1"/>
</dbReference>
<evidence type="ECO:0008006" key="8">
    <source>
        <dbReference type="Google" id="ProtNLM"/>
    </source>
</evidence>
<proteinExistence type="predicted"/>
<dbReference type="Proteomes" id="UP001139031">
    <property type="component" value="Unassembled WGS sequence"/>
</dbReference>
<sequence>MTTATGEKRLLELLDGFLASKVLMTAYKLDLFTAAREPIARDALRAALDLPERSFRIVVDACVALGLLHEDERGLVTPPALAPFLVRAEGRPFQTTTYLLEYYDEVYRALNDMDALVRSDGATSPFKLRDYFKDDVAAIDPQVAAEYSRYMDATIARIVEVVLATYPFGQHRRLLDLCGNTGSFCAAIVAATPGLTGAFLDVPACVDIGRRQLAARPELAGRVDAIAGDLFRTPLPPGFDVITMCRSAMDWGDAKMVEVYRRAREALPPDGRFLVIERMLPARVLPEALPMYLRGVYFLAKSESTRYRSPQEHVALLRAAGFTAITELEPPRAPYEFFQSMRILVAGP</sequence>
<dbReference type="InterPro" id="IPR001077">
    <property type="entry name" value="COMT_C"/>
</dbReference>
<dbReference type="PROSITE" id="PS51683">
    <property type="entry name" value="SAM_OMT_II"/>
    <property type="match status" value="1"/>
</dbReference>
<keyword evidence="7" id="KW-1185">Reference proteome</keyword>
<dbReference type="InterPro" id="IPR036390">
    <property type="entry name" value="WH_DNA-bd_sf"/>
</dbReference>
<evidence type="ECO:0000259" key="4">
    <source>
        <dbReference type="Pfam" id="PF00891"/>
    </source>
</evidence>
<protein>
    <recommendedName>
        <fullName evidence="8">Methyltransferase domain-containing protein</fullName>
    </recommendedName>
</protein>
<evidence type="ECO:0000256" key="1">
    <source>
        <dbReference type="ARBA" id="ARBA00022603"/>
    </source>
</evidence>
<feature type="domain" description="O-methyltransferase C-terminal" evidence="4">
    <location>
        <begin position="138"/>
        <end position="322"/>
    </location>
</feature>
<accession>A0ABS7U362</accession>
<dbReference type="Gene3D" id="1.10.10.10">
    <property type="entry name" value="Winged helix-like DNA-binding domain superfamily/Winged helix DNA-binding domain"/>
    <property type="match status" value="1"/>
</dbReference>
<keyword evidence="2" id="KW-0808">Transferase</keyword>
<evidence type="ECO:0000313" key="6">
    <source>
        <dbReference type="EMBL" id="MBZ5714864.1"/>
    </source>
</evidence>
<dbReference type="Pfam" id="PF08100">
    <property type="entry name" value="Dimerisation"/>
    <property type="match status" value="1"/>
</dbReference>
<evidence type="ECO:0000313" key="7">
    <source>
        <dbReference type="Proteomes" id="UP001139031"/>
    </source>
</evidence>
<keyword evidence="3" id="KW-0949">S-adenosyl-L-methionine</keyword>
<dbReference type="PANTHER" id="PTHR43712:SF2">
    <property type="entry name" value="O-METHYLTRANSFERASE CICE"/>
    <property type="match status" value="1"/>
</dbReference>
<gene>
    <name evidence="6" type="ORF">K7C98_37000</name>
</gene>
<feature type="domain" description="O-methyltransferase dimerisation" evidence="5">
    <location>
        <begin position="11"/>
        <end position="72"/>
    </location>
</feature>
<dbReference type="InterPro" id="IPR012967">
    <property type="entry name" value="COMT_dimerisation"/>
</dbReference>
<dbReference type="RefSeq" id="WP_224196596.1">
    <property type="nucleotide sequence ID" value="NZ_JAIRAU010000052.1"/>
</dbReference>
<dbReference type="SUPFAM" id="SSF53335">
    <property type="entry name" value="S-adenosyl-L-methionine-dependent methyltransferases"/>
    <property type="match status" value="1"/>
</dbReference>